<comment type="caution">
    <text evidence="2">The sequence shown here is derived from an EMBL/GenBank/DDBJ whole genome shotgun (WGS) entry which is preliminary data.</text>
</comment>
<evidence type="ECO:0000259" key="1">
    <source>
        <dbReference type="Pfam" id="PF00483"/>
    </source>
</evidence>
<dbReference type="EC" id="2.7.7.24" evidence="2"/>
<protein>
    <submittedName>
        <fullName evidence="2">Glucose-1-phosphate thymidylyltransferase</fullName>
        <ecNumber evidence="2">2.7.7.24</ecNumber>
    </submittedName>
</protein>
<dbReference type="InterPro" id="IPR005908">
    <property type="entry name" value="G1P_thy_trans_l"/>
</dbReference>
<dbReference type="NCBIfam" id="TIGR01208">
    <property type="entry name" value="rmlA_long"/>
    <property type="match status" value="1"/>
</dbReference>
<dbReference type="PANTHER" id="PTHR42883:SF2">
    <property type="entry name" value="THYMIDYLYLTRANSFERASE"/>
    <property type="match status" value="1"/>
</dbReference>
<proteinExistence type="predicted"/>
<keyword evidence="2" id="KW-0808">Transferase</keyword>
<reference evidence="2" key="1">
    <citation type="journal article" date="2020" name="mSystems">
        <title>Genome- and Community-Level Interaction Insights into Carbon Utilization and Element Cycling Functions of Hydrothermarchaeota in Hydrothermal Sediment.</title>
        <authorList>
            <person name="Zhou Z."/>
            <person name="Liu Y."/>
            <person name="Xu W."/>
            <person name="Pan J."/>
            <person name="Luo Z.H."/>
            <person name="Li M."/>
        </authorList>
    </citation>
    <scope>NUCLEOTIDE SEQUENCE [LARGE SCALE GENOMIC DNA]</scope>
    <source>
        <strain evidence="2">SpSt-853</strain>
    </source>
</reference>
<dbReference type="SUPFAM" id="SSF53448">
    <property type="entry name" value="Nucleotide-diphospho-sugar transferases"/>
    <property type="match status" value="1"/>
</dbReference>
<keyword evidence="2" id="KW-0548">Nucleotidyltransferase</keyword>
<dbReference type="AlphaFoldDB" id="A0A7C5ALW2"/>
<dbReference type="InterPro" id="IPR029044">
    <property type="entry name" value="Nucleotide-diphossugar_trans"/>
</dbReference>
<dbReference type="PANTHER" id="PTHR42883">
    <property type="entry name" value="GLUCOSE-1-PHOSPHATE THYMIDYLTRANSFERASE"/>
    <property type="match status" value="1"/>
</dbReference>
<dbReference type="InterPro" id="IPR005835">
    <property type="entry name" value="NTP_transferase_dom"/>
</dbReference>
<gene>
    <name evidence="2" type="ORF">ENW48_05680</name>
</gene>
<accession>A0A7C5ALW2</accession>
<organism evidence="2">
    <name type="scientific">Desulfobacca acetoxidans</name>
    <dbReference type="NCBI Taxonomy" id="60893"/>
    <lineage>
        <taxon>Bacteria</taxon>
        <taxon>Pseudomonadati</taxon>
        <taxon>Thermodesulfobacteriota</taxon>
        <taxon>Desulfobaccia</taxon>
        <taxon>Desulfobaccales</taxon>
        <taxon>Desulfobaccaceae</taxon>
        <taxon>Desulfobacca</taxon>
    </lineage>
</organism>
<evidence type="ECO:0000313" key="2">
    <source>
        <dbReference type="EMBL" id="HGZ11689.1"/>
    </source>
</evidence>
<feature type="domain" description="Nucleotidyl transferase" evidence="1">
    <location>
        <begin position="2"/>
        <end position="237"/>
    </location>
</feature>
<dbReference type="Gene3D" id="2.160.10.10">
    <property type="entry name" value="Hexapeptide repeat proteins"/>
    <property type="match status" value="1"/>
</dbReference>
<dbReference type="CDD" id="cd04189">
    <property type="entry name" value="G1P_TT_long"/>
    <property type="match status" value="1"/>
</dbReference>
<dbReference type="Gene3D" id="3.90.550.10">
    <property type="entry name" value="Spore Coat Polysaccharide Biosynthesis Protein SpsA, Chain A"/>
    <property type="match status" value="1"/>
</dbReference>
<name>A0A7C5ALW2_9BACT</name>
<dbReference type="Pfam" id="PF00483">
    <property type="entry name" value="NTP_transferase"/>
    <property type="match status" value="1"/>
</dbReference>
<dbReference type="EMBL" id="DTKJ01000041">
    <property type="protein sequence ID" value="HGZ11689.1"/>
    <property type="molecule type" value="Genomic_DNA"/>
</dbReference>
<sequence length="354" mass="39032">MKGLILSGGKGTRLRPLTYTAAKQLVPVANKPILFYVIENLARSGVTDLGIIISPETGEMVKEAAGDGSRFGVSLTYILQEQPGGLAHAVKTARSFLKNFPFVMYLGDNLISSDISLFLETFRREALDALILLKEVEDPRQFGIAELNGAGRLRRLVEKPQVPPSNLALVGVYFFGPAVHTAIDGLKPSWRGELEITDAIQVLLDQGKRVDWRHLEGWWLDTGKKDDLLTANTQVLDEWCERQILGEVDEESQVTGRVTIGPNTRVRRSTIRGPAIIGQNCLIQDSFIGPFTSIGDACRVENSVVEHSVLLAGATISQVDRLEDSLLGRNARVARHNRHRSLQLLLGDDTVVEY</sequence>
<dbReference type="GO" id="GO:0008879">
    <property type="term" value="F:glucose-1-phosphate thymidylyltransferase activity"/>
    <property type="evidence" value="ECO:0007669"/>
    <property type="project" value="UniProtKB-EC"/>
</dbReference>